<dbReference type="PANTHER" id="PTHR33351:SF1">
    <property type="entry name" value="IG-LIKE DOMAIN-CONTAINING PROTEIN-RELATED"/>
    <property type="match status" value="1"/>
</dbReference>
<accession>A0AAN5I4G0</accession>
<dbReference type="Proteomes" id="UP001328107">
    <property type="component" value="Unassembled WGS sequence"/>
</dbReference>
<dbReference type="GO" id="GO:0051015">
    <property type="term" value="F:actin filament binding"/>
    <property type="evidence" value="ECO:0007669"/>
    <property type="project" value="TreeGrafter"/>
</dbReference>
<protein>
    <submittedName>
        <fullName evidence="1">Uncharacterized protein</fullName>
    </submittedName>
</protein>
<dbReference type="InterPro" id="IPR008999">
    <property type="entry name" value="Actin-crosslinking"/>
</dbReference>
<dbReference type="Gene3D" id="2.80.10.50">
    <property type="match status" value="1"/>
</dbReference>
<dbReference type="GO" id="GO:0030041">
    <property type="term" value="P:actin filament polymerization"/>
    <property type="evidence" value="ECO:0007669"/>
    <property type="project" value="TreeGrafter"/>
</dbReference>
<dbReference type="PANTHER" id="PTHR33351">
    <property type="entry name" value="HISACTOPHILIN-1-RELATED"/>
    <property type="match status" value="1"/>
</dbReference>
<dbReference type="GO" id="GO:0015629">
    <property type="term" value="C:actin cytoskeleton"/>
    <property type="evidence" value="ECO:0007669"/>
    <property type="project" value="TreeGrafter"/>
</dbReference>
<name>A0AAN5I4G0_9BILA</name>
<keyword evidence="2" id="KW-1185">Reference proteome</keyword>
<dbReference type="AlphaFoldDB" id="A0AAN5I4G0"/>
<evidence type="ECO:0000313" key="2">
    <source>
        <dbReference type="Proteomes" id="UP001328107"/>
    </source>
</evidence>
<sequence length="146" mass="17112">DHTKCQNHASFPCLIYDWRSFYNEDGSWSFLKSRYKNFGFLHAYTNGSVYALNDDLDDSGHFWLKPYTGFIPEDSTLSARMKGQHCIKSLNGIFIGSCDRENINSNWVERTDPNACMGHERWYIEDHRGKVSLKSYCNGRYFRANR</sequence>
<comment type="caution">
    <text evidence="1">The sequence shown here is derived from an EMBL/GenBank/DDBJ whole genome shotgun (WGS) entry which is preliminary data.</text>
</comment>
<evidence type="ECO:0000313" key="1">
    <source>
        <dbReference type="EMBL" id="GMR51164.1"/>
    </source>
</evidence>
<feature type="non-terminal residue" evidence="1">
    <location>
        <position position="146"/>
    </location>
</feature>
<dbReference type="EMBL" id="BTRK01000005">
    <property type="protein sequence ID" value="GMR51164.1"/>
    <property type="molecule type" value="Genomic_DNA"/>
</dbReference>
<feature type="non-terminal residue" evidence="1">
    <location>
        <position position="1"/>
    </location>
</feature>
<dbReference type="SUPFAM" id="SSF50405">
    <property type="entry name" value="Actin-crosslinking proteins"/>
    <property type="match status" value="1"/>
</dbReference>
<dbReference type="InterPro" id="IPR052883">
    <property type="entry name" value="Hisactophilin"/>
</dbReference>
<reference evidence="2" key="1">
    <citation type="submission" date="2022-10" db="EMBL/GenBank/DDBJ databases">
        <title>Genome assembly of Pristionchus species.</title>
        <authorList>
            <person name="Yoshida K."/>
            <person name="Sommer R.J."/>
        </authorList>
    </citation>
    <scope>NUCLEOTIDE SEQUENCE [LARGE SCALE GENOMIC DNA]</scope>
    <source>
        <strain evidence="2">RS5460</strain>
    </source>
</reference>
<organism evidence="1 2">
    <name type="scientific">Pristionchus mayeri</name>
    <dbReference type="NCBI Taxonomy" id="1317129"/>
    <lineage>
        <taxon>Eukaryota</taxon>
        <taxon>Metazoa</taxon>
        <taxon>Ecdysozoa</taxon>
        <taxon>Nematoda</taxon>
        <taxon>Chromadorea</taxon>
        <taxon>Rhabditida</taxon>
        <taxon>Rhabditina</taxon>
        <taxon>Diplogasteromorpha</taxon>
        <taxon>Diplogasteroidea</taxon>
        <taxon>Neodiplogasteridae</taxon>
        <taxon>Pristionchus</taxon>
    </lineage>
</organism>
<proteinExistence type="predicted"/>
<gene>
    <name evidence="1" type="ORF">PMAYCL1PPCAC_21359</name>
</gene>